<organism evidence="18 19">
    <name type="scientific">Actinomycetospora straminea</name>
    <dbReference type="NCBI Taxonomy" id="663607"/>
    <lineage>
        <taxon>Bacteria</taxon>
        <taxon>Bacillati</taxon>
        <taxon>Actinomycetota</taxon>
        <taxon>Actinomycetes</taxon>
        <taxon>Pseudonocardiales</taxon>
        <taxon>Pseudonocardiaceae</taxon>
        <taxon>Actinomycetospora</taxon>
    </lineage>
</organism>
<dbReference type="PANTHER" id="PTHR22888:SF9">
    <property type="entry name" value="CYTOCHROME C OXIDASE SUBUNIT 2"/>
    <property type="match status" value="1"/>
</dbReference>
<evidence type="ECO:0000256" key="9">
    <source>
        <dbReference type="ARBA" id="ARBA00022982"/>
    </source>
</evidence>
<keyword evidence="11" id="KW-0186">Copper</keyword>
<evidence type="ECO:0000256" key="2">
    <source>
        <dbReference type="ARBA" id="ARBA00007866"/>
    </source>
</evidence>
<evidence type="ECO:0000256" key="3">
    <source>
        <dbReference type="ARBA" id="ARBA00012949"/>
    </source>
</evidence>
<dbReference type="Gene3D" id="1.10.287.90">
    <property type="match status" value="1"/>
</dbReference>
<dbReference type="Pfam" id="PF00116">
    <property type="entry name" value="COX2"/>
    <property type="match status" value="1"/>
</dbReference>
<dbReference type="PANTHER" id="PTHR22888">
    <property type="entry name" value="CYTOCHROME C OXIDASE, SUBUNIT II"/>
    <property type="match status" value="1"/>
</dbReference>
<feature type="domain" description="Cytochrome oxidase subunit II copper A binding" evidence="17">
    <location>
        <begin position="136"/>
        <end position="266"/>
    </location>
</feature>
<evidence type="ECO:0000256" key="11">
    <source>
        <dbReference type="ARBA" id="ARBA00023008"/>
    </source>
</evidence>
<evidence type="ECO:0000313" key="19">
    <source>
        <dbReference type="Proteomes" id="UP001500457"/>
    </source>
</evidence>
<dbReference type="SUPFAM" id="SSF81464">
    <property type="entry name" value="Cytochrome c oxidase subunit II-like, transmembrane region"/>
    <property type="match status" value="1"/>
</dbReference>
<dbReference type="InterPro" id="IPR036257">
    <property type="entry name" value="Cyt_c_oxidase_su2_TM_sf"/>
</dbReference>
<keyword evidence="10 16" id="KW-1133">Transmembrane helix</keyword>
<protein>
    <recommendedName>
        <fullName evidence="3">cytochrome-c oxidase</fullName>
        <ecNumber evidence="3">7.1.1.9</ecNumber>
    </recommendedName>
    <alternativeName>
        <fullName evidence="14">Cytochrome aa3 subunit 2</fullName>
    </alternativeName>
</protein>
<evidence type="ECO:0000256" key="16">
    <source>
        <dbReference type="SAM" id="Phobius"/>
    </source>
</evidence>
<evidence type="ECO:0000256" key="15">
    <source>
        <dbReference type="ARBA" id="ARBA00047816"/>
    </source>
</evidence>
<evidence type="ECO:0000256" key="14">
    <source>
        <dbReference type="ARBA" id="ARBA00031399"/>
    </source>
</evidence>
<evidence type="ECO:0000256" key="8">
    <source>
        <dbReference type="ARBA" id="ARBA00022967"/>
    </source>
</evidence>
<gene>
    <name evidence="18" type="ORF">GCM10023203_47030</name>
</gene>
<dbReference type="Proteomes" id="UP001500457">
    <property type="component" value="Unassembled WGS sequence"/>
</dbReference>
<evidence type="ECO:0000256" key="7">
    <source>
        <dbReference type="ARBA" id="ARBA00022723"/>
    </source>
</evidence>
<evidence type="ECO:0000256" key="12">
    <source>
        <dbReference type="ARBA" id="ARBA00023136"/>
    </source>
</evidence>
<comment type="caution">
    <text evidence="18">The sequence shown here is derived from an EMBL/GenBank/DDBJ whole genome shotgun (WGS) entry which is preliminary data.</text>
</comment>
<dbReference type="SUPFAM" id="SSF49503">
    <property type="entry name" value="Cupredoxins"/>
    <property type="match status" value="1"/>
</dbReference>
<evidence type="ECO:0000256" key="10">
    <source>
        <dbReference type="ARBA" id="ARBA00022989"/>
    </source>
</evidence>
<evidence type="ECO:0000256" key="5">
    <source>
        <dbReference type="ARBA" id="ARBA00022660"/>
    </source>
</evidence>
<dbReference type="PROSITE" id="PS00078">
    <property type="entry name" value="COX2"/>
    <property type="match status" value="1"/>
</dbReference>
<dbReference type="InterPro" id="IPR001505">
    <property type="entry name" value="Copper_CuA"/>
</dbReference>
<dbReference type="PROSITE" id="PS50857">
    <property type="entry name" value="COX2_CUA"/>
    <property type="match status" value="1"/>
</dbReference>
<keyword evidence="6 16" id="KW-0812">Transmembrane</keyword>
<dbReference type="PROSITE" id="PS51257">
    <property type="entry name" value="PROKAR_LIPOPROTEIN"/>
    <property type="match status" value="1"/>
</dbReference>
<feature type="transmembrane region" description="Helical" evidence="16">
    <location>
        <begin position="59"/>
        <end position="83"/>
    </location>
</feature>
<evidence type="ECO:0000256" key="4">
    <source>
        <dbReference type="ARBA" id="ARBA00022448"/>
    </source>
</evidence>
<keyword evidence="12 16" id="KW-0472">Membrane</keyword>
<keyword evidence="19" id="KW-1185">Reference proteome</keyword>
<evidence type="ECO:0000256" key="6">
    <source>
        <dbReference type="ARBA" id="ARBA00022692"/>
    </source>
</evidence>
<keyword evidence="5" id="KW-0679">Respiratory chain</keyword>
<dbReference type="InterPro" id="IPR002429">
    <property type="entry name" value="CcO_II-like_C"/>
</dbReference>
<reference evidence="19" key="1">
    <citation type="journal article" date="2019" name="Int. J. Syst. Evol. Microbiol.">
        <title>The Global Catalogue of Microorganisms (GCM) 10K type strain sequencing project: providing services to taxonomists for standard genome sequencing and annotation.</title>
        <authorList>
            <consortium name="The Broad Institute Genomics Platform"/>
            <consortium name="The Broad Institute Genome Sequencing Center for Infectious Disease"/>
            <person name="Wu L."/>
            <person name="Ma J."/>
        </authorList>
    </citation>
    <scope>NUCLEOTIDE SEQUENCE [LARGE SCALE GENOMIC DNA]</scope>
    <source>
        <strain evidence="19">JCM 17983</strain>
    </source>
</reference>
<dbReference type="PRINTS" id="PR01166">
    <property type="entry name" value="CYCOXIDASEII"/>
</dbReference>
<accession>A0ABP9EYU7</accession>
<comment type="catalytic activity">
    <reaction evidence="15">
        <text>4 Fe(II)-[cytochrome c] + O2 + 8 H(+)(in) = 4 Fe(III)-[cytochrome c] + 2 H2O + 4 H(+)(out)</text>
        <dbReference type="Rhea" id="RHEA:11436"/>
        <dbReference type="Rhea" id="RHEA-COMP:10350"/>
        <dbReference type="Rhea" id="RHEA-COMP:14399"/>
        <dbReference type="ChEBI" id="CHEBI:15377"/>
        <dbReference type="ChEBI" id="CHEBI:15378"/>
        <dbReference type="ChEBI" id="CHEBI:15379"/>
        <dbReference type="ChEBI" id="CHEBI:29033"/>
        <dbReference type="ChEBI" id="CHEBI:29034"/>
        <dbReference type="EC" id="7.1.1.9"/>
    </reaction>
</comment>
<comment type="function">
    <text evidence="13">Subunits I and II form the functional core of the enzyme complex. Electrons originating in cytochrome c are transferred via heme a and Cu(A) to the binuclear center formed by heme a3 and Cu(B).</text>
</comment>
<dbReference type="EC" id="7.1.1.9" evidence="3"/>
<evidence type="ECO:0000256" key="13">
    <source>
        <dbReference type="ARBA" id="ARBA00024688"/>
    </source>
</evidence>
<dbReference type="InterPro" id="IPR014222">
    <property type="entry name" value="Cyt_c_oxidase_su2"/>
</dbReference>
<keyword evidence="7" id="KW-0479">Metal-binding</keyword>
<dbReference type="EMBL" id="BAABHQ010000016">
    <property type="protein sequence ID" value="GAA4888548.1"/>
    <property type="molecule type" value="Genomic_DNA"/>
</dbReference>
<dbReference type="Gene3D" id="2.60.40.420">
    <property type="entry name" value="Cupredoxins - blue copper proteins"/>
    <property type="match status" value="1"/>
</dbReference>
<keyword evidence="9" id="KW-0249">Electron transport</keyword>
<dbReference type="NCBIfam" id="TIGR02866">
    <property type="entry name" value="CoxB"/>
    <property type="match status" value="1"/>
</dbReference>
<dbReference type="InterPro" id="IPR008972">
    <property type="entry name" value="Cupredoxin"/>
</dbReference>
<evidence type="ECO:0000259" key="17">
    <source>
        <dbReference type="PROSITE" id="PS50857"/>
    </source>
</evidence>
<comment type="subcellular location">
    <subcellularLocation>
        <location evidence="1">Membrane</location>
        <topology evidence="1">Multi-pass membrane protein</topology>
    </subcellularLocation>
</comment>
<evidence type="ECO:0000256" key="1">
    <source>
        <dbReference type="ARBA" id="ARBA00004141"/>
    </source>
</evidence>
<comment type="similarity">
    <text evidence="2">Belongs to the cytochrome c oxidase subunit 2 family.</text>
</comment>
<sequence>MRRDGTPVRSRTGRARRAVGLALAAVAVAVTTSGCSVDEVLRFGWPVGVTPEATQMRTLWTWSAVAALVVGVLVWGATAWTVAFHRRRAGASDLPRQFQYNLPLELVLTVIPLIIVAVLFYFTVVVQNVVDRNAQGNELQIQVTGFQWNWEFTYPQTPGPNGLPASVVGTTESVPILVLPTDRPIQFTQESKDVIHSFWVPEFLFKRDVIPDPAANDQKNTWVIDRIERPGAFVGRCAEFCGAYHSMMNFEVRALPPAQFDQFLQLRTQINPQTGQGFTTNEALATLNCGELCNPESITTRVINPDPTAQLAVR</sequence>
<proteinExistence type="inferred from homology"/>
<dbReference type="InterPro" id="IPR045187">
    <property type="entry name" value="CcO_II"/>
</dbReference>
<keyword evidence="4" id="KW-0813">Transport</keyword>
<keyword evidence="8" id="KW-1278">Translocase</keyword>
<feature type="transmembrane region" description="Helical" evidence="16">
    <location>
        <begin position="104"/>
        <end position="124"/>
    </location>
</feature>
<name>A0ABP9EYU7_9PSEU</name>
<evidence type="ECO:0000313" key="18">
    <source>
        <dbReference type="EMBL" id="GAA4888548.1"/>
    </source>
</evidence>